<dbReference type="GeneID" id="96084350"/>
<organism evidence="2 3">
    <name type="scientific">Alternaria dauci</name>
    <dbReference type="NCBI Taxonomy" id="48095"/>
    <lineage>
        <taxon>Eukaryota</taxon>
        <taxon>Fungi</taxon>
        <taxon>Dikarya</taxon>
        <taxon>Ascomycota</taxon>
        <taxon>Pezizomycotina</taxon>
        <taxon>Dothideomycetes</taxon>
        <taxon>Pleosporomycetidae</taxon>
        <taxon>Pleosporales</taxon>
        <taxon>Pleosporineae</taxon>
        <taxon>Pleosporaceae</taxon>
        <taxon>Alternaria</taxon>
        <taxon>Alternaria sect. Porri</taxon>
    </lineage>
</organism>
<comment type="caution">
    <text evidence="2">The sequence shown here is derived from an EMBL/GenBank/DDBJ whole genome shotgun (WGS) entry which is preliminary data.</text>
</comment>
<dbReference type="EMBL" id="JBHGVX010000003">
    <property type="protein sequence ID" value="KAL1797422.1"/>
    <property type="molecule type" value="Genomic_DNA"/>
</dbReference>
<proteinExistence type="predicted"/>
<protein>
    <submittedName>
        <fullName evidence="2">Uncharacterized protein</fullName>
    </submittedName>
</protein>
<accession>A0ABR3ULU0</accession>
<gene>
    <name evidence="2" type="ORF">ACET3X_004028</name>
</gene>
<name>A0ABR3ULU0_9PLEO</name>
<reference evidence="2 3" key="1">
    <citation type="submission" date="2024-09" db="EMBL/GenBank/DDBJ databases">
        <title>T2T genomes of carrot and Alternaria dauci and their utility for understanding host-pathogen interaction during carrot leaf blight disease.</title>
        <authorList>
            <person name="Liu W."/>
            <person name="Xu S."/>
            <person name="Ou C."/>
            <person name="Liu X."/>
            <person name="Zhuang F."/>
            <person name="Deng X.W."/>
        </authorList>
    </citation>
    <scope>NUCLEOTIDE SEQUENCE [LARGE SCALE GENOMIC DNA]</scope>
    <source>
        <strain evidence="2 3">A2016</strain>
    </source>
</reference>
<keyword evidence="3" id="KW-1185">Reference proteome</keyword>
<sequence length="435" mass="49914">MASHGKVLDLFDDRYLELQDVVGNVEPLPTLVPYEQYKQHAITYRMDTNHDIFVALLQDFTERKSLETGRELWTWCVQWQVDETAARHPAVAPHSPKRPRLDSSQPNTPTVQPPSGRAAPPITAQARRIDPELMHEEDMLRILVDIVQVNSTVVPNFIEFLYRWVDFYEGDGKALNAALYGEIPSLWDFEYHPILVPEDVKKKLDEANAITRDGNKDGAGNETPKQANAEELTQNSPTKKMRQKPDLATFERKVEESERLQYHEVHFGIQPPKLNEPLPPLINIPRDRVKRAKYHVACFKSRQRALYLLMEAGVTPQQVKDYHRCQTMSLKDTPPREGAGGLENYEKDAKLAQMIHSAKEKQRAKQMEITISNKLAQEAQLAGRSTFPAGSSGVPLIPITPSTMQSPDTASQISRQHYHRPQRFQIYYRYRFDLR</sequence>
<evidence type="ECO:0000313" key="2">
    <source>
        <dbReference type="EMBL" id="KAL1797422.1"/>
    </source>
</evidence>
<dbReference type="Proteomes" id="UP001578633">
    <property type="component" value="Chromosome 3"/>
</dbReference>
<feature type="compositionally biased region" description="Polar residues" evidence="1">
    <location>
        <begin position="223"/>
        <end position="238"/>
    </location>
</feature>
<evidence type="ECO:0000313" key="3">
    <source>
        <dbReference type="Proteomes" id="UP001578633"/>
    </source>
</evidence>
<evidence type="ECO:0000256" key="1">
    <source>
        <dbReference type="SAM" id="MobiDB-lite"/>
    </source>
</evidence>
<dbReference type="RefSeq" id="XP_069308006.1">
    <property type="nucleotide sequence ID" value="XM_069450188.1"/>
</dbReference>
<feature type="region of interest" description="Disordered" evidence="1">
    <location>
        <begin position="87"/>
        <end position="121"/>
    </location>
</feature>
<feature type="region of interest" description="Disordered" evidence="1">
    <location>
        <begin position="211"/>
        <end position="246"/>
    </location>
</feature>